<dbReference type="GO" id="GO:0005524">
    <property type="term" value="F:ATP binding"/>
    <property type="evidence" value="ECO:0007669"/>
    <property type="project" value="UniProtKB-KW"/>
</dbReference>
<gene>
    <name evidence="5" type="ORF">E5983_08665</name>
</gene>
<dbReference type="FunFam" id="3.40.50.300:FF:000216">
    <property type="entry name" value="Type VII secretion ATPase EccA"/>
    <property type="match status" value="2"/>
</dbReference>
<dbReference type="Proteomes" id="UP000461595">
    <property type="component" value="Unassembled WGS sequence"/>
</dbReference>
<evidence type="ECO:0000313" key="6">
    <source>
        <dbReference type="Proteomes" id="UP000461595"/>
    </source>
</evidence>
<dbReference type="CDD" id="cd00009">
    <property type="entry name" value="AAA"/>
    <property type="match status" value="2"/>
</dbReference>
<feature type="domain" description="AAA+ ATPase" evidence="4">
    <location>
        <begin position="520"/>
        <end position="658"/>
    </location>
</feature>
<evidence type="ECO:0000313" key="5">
    <source>
        <dbReference type="EMBL" id="MVX59695.1"/>
    </source>
</evidence>
<dbReference type="AlphaFoldDB" id="A0A7X3KCL3"/>
<sequence length="738" mass="83418">MVDYDRSNVIHISDASNLKILDSTIKSSAPTESQWPAVWVDNSELDVKNTGVTQSEIDAAIYLKSRSKINLIDSEIPSLKQWDSKGCIKNTTVDSIIGLHDHSYLVAEDLVFIKGTWGKKINLYMGDRSVFIADKLHLDSVTNAVIRLKSHSHLYTNELVYVNGSVEQIKLEIDKSSKFINEASSSQNKKTVLEKESTLVDDIVPMEELQSLIGLKRVKETIDIMVTQVAANKKRVEQGLKPKKSSLNSVFVGNPGTGKTTVARLLGKILFQYGALQGNEFKFIEVSEADLISQNVGGTAIQTKQYLDQARGGVLFIDEAYTLNKKGASVNFGQEAIDTIMKYMEDHRDEIMVIFAGYTKEMDSFLKTNPGLVSRAPNRFEFEDYTTNEIIQLGELLLKKDEFVLEDAEYYSKQVTKAYKNTLDKSNGRWIRNFNESLEMIQQHRVVKTDADDVVTILNSDIDQFINKGVAEEVSEDKDALIKLNNLIGIEKVKQQVHEFIYQVEVDKQKEEMGMKIKDSTLHSLFLGNPGTGKTTVARIIGEVLYQKGVIATKKFIEVSRSDLVGRYQGHTATKTREVLESALGGVLFVDEAYTLYNGEHDTFGQEAINEILKFMEDRRKDIVLIFAGYTKEMREFLQTNSGLESRLPTSFDFEDYTPDEIVQIGLLGLSDYKIDEEFYAEVVKEKYHSSSDNSNARWVRNFNEKLNRVQSTRLIQSGDKDLANISREDIKKVGEEI</sequence>
<dbReference type="SMART" id="SM00382">
    <property type="entry name" value="AAA"/>
    <property type="match status" value="2"/>
</dbReference>
<dbReference type="PANTHER" id="PTHR43392">
    <property type="entry name" value="AAA-TYPE ATPASE FAMILY PROTEIN / ANKYRIN REPEAT FAMILY PROTEIN"/>
    <property type="match status" value="1"/>
</dbReference>
<dbReference type="GO" id="GO:0016887">
    <property type="term" value="F:ATP hydrolysis activity"/>
    <property type="evidence" value="ECO:0007669"/>
    <property type="project" value="InterPro"/>
</dbReference>
<organism evidence="5 6">
    <name type="scientific">Streptococcus danieliae</name>
    <dbReference type="NCBI Taxonomy" id="747656"/>
    <lineage>
        <taxon>Bacteria</taxon>
        <taxon>Bacillati</taxon>
        <taxon>Bacillota</taxon>
        <taxon>Bacilli</taxon>
        <taxon>Lactobacillales</taxon>
        <taxon>Streptococcaceae</taxon>
        <taxon>Streptococcus</taxon>
    </lineage>
</organism>
<evidence type="ECO:0000256" key="3">
    <source>
        <dbReference type="ARBA" id="ARBA00022840"/>
    </source>
</evidence>
<protein>
    <submittedName>
        <fullName evidence="5">AAA family ATPase</fullName>
    </submittedName>
</protein>
<keyword evidence="3" id="KW-0067">ATP-binding</keyword>
<evidence type="ECO:0000256" key="1">
    <source>
        <dbReference type="ARBA" id="ARBA00010378"/>
    </source>
</evidence>
<dbReference type="PRINTS" id="PR00819">
    <property type="entry name" value="CBXCFQXSUPER"/>
</dbReference>
<dbReference type="InterPro" id="IPR000641">
    <property type="entry name" value="CbxX/CfxQ"/>
</dbReference>
<dbReference type="Gene3D" id="1.10.8.60">
    <property type="match status" value="2"/>
</dbReference>
<accession>A0A7X3KCL3</accession>
<dbReference type="EMBL" id="WSRS01000113">
    <property type="protein sequence ID" value="MVX59695.1"/>
    <property type="molecule type" value="Genomic_DNA"/>
</dbReference>
<dbReference type="InterPro" id="IPR003959">
    <property type="entry name" value="ATPase_AAA_core"/>
</dbReference>
<dbReference type="InterPro" id="IPR050773">
    <property type="entry name" value="CbxX/CfxQ_RuBisCO_ESX"/>
</dbReference>
<dbReference type="Pfam" id="PF00004">
    <property type="entry name" value="AAA"/>
    <property type="match status" value="2"/>
</dbReference>
<dbReference type="InterPro" id="IPR003593">
    <property type="entry name" value="AAA+_ATPase"/>
</dbReference>
<keyword evidence="2" id="KW-0547">Nucleotide-binding</keyword>
<dbReference type="Gene3D" id="3.40.50.300">
    <property type="entry name" value="P-loop containing nucleotide triphosphate hydrolases"/>
    <property type="match status" value="2"/>
</dbReference>
<comment type="caution">
    <text evidence="5">The sequence shown here is derived from an EMBL/GenBank/DDBJ whole genome shotgun (WGS) entry which is preliminary data.</text>
</comment>
<feature type="domain" description="AAA+ ATPase" evidence="4">
    <location>
        <begin position="245"/>
        <end position="386"/>
    </location>
</feature>
<dbReference type="PANTHER" id="PTHR43392:SF2">
    <property type="entry name" value="AAA-TYPE ATPASE FAMILY PROTEIN _ ANKYRIN REPEAT FAMILY PROTEIN"/>
    <property type="match status" value="1"/>
</dbReference>
<evidence type="ECO:0000256" key="2">
    <source>
        <dbReference type="ARBA" id="ARBA00022741"/>
    </source>
</evidence>
<name>A0A7X3KCL3_9STRE</name>
<dbReference type="InterPro" id="IPR027417">
    <property type="entry name" value="P-loop_NTPase"/>
</dbReference>
<reference evidence="5 6" key="1">
    <citation type="submission" date="2019-12" db="EMBL/GenBank/DDBJ databases">
        <title>Microbes associate with the intestines of laboratory mice.</title>
        <authorList>
            <person name="Navarre W."/>
            <person name="Wong E."/>
        </authorList>
    </citation>
    <scope>NUCLEOTIDE SEQUENCE [LARGE SCALE GENOMIC DNA]</scope>
    <source>
        <strain evidence="5 6">NM51_B2-22</strain>
    </source>
</reference>
<evidence type="ECO:0000259" key="4">
    <source>
        <dbReference type="SMART" id="SM00382"/>
    </source>
</evidence>
<dbReference type="SUPFAM" id="SSF52540">
    <property type="entry name" value="P-loop containing nucleoside triphosphate hydrolases"/>
    <property type="match status" value="2"/>
</dbReference>
<proteinExistence type="inferred from homology"/>
<comment type="similarity">
    <text evidence="1">Belongs to the CbxX/CfxQ family.</text>
</comment>
<dbReference type="OrthoDB" id="9806903at2"/>